<feature type="coiled-coil region" evidence="1">
    <location>
        <begin position="608"/>
        <end position="670"/>
    </location>
</feature>
<dbReference type="EMBL" id="CP151517">
    <property type="protein sequence ID" value="WZN67019.1"/>
    <property type="molecule type" value="Genomic_DNA"/>
</dbReference>
<feature type="region of interest" description="Disordered" evidence="2">
    <location>
        <begin position="1"/>
        <end position="58"/>
    </location>
</feature>
<feature type="compositionally biased region" description="Acidic residues" evidence="2">
    <location>
        <begin position="821"/>
        <end position="843"/>
    </location>
</feature>
<reference evidence="3 4" key="1">
    <citation type="submission" date="2024-03" db="EMBL/GenBank/DDBJ databases">
        <title>Complete genome sequence of the green alga Chloropicon roscoffensis RCC1871.</title>
        <authorList>
            <person name="Lemieux C."/>
            <person name="Pombert J.-F."/>
            <person name="Otis C."/>
            <person name="Turmel M."/>
        </authorList>
    </citation>
    <scope>NUCLEOTIDE SEQUENCE [LARGE SCALE GENOMIC DNA]</scope>
    <source>
        <strain evidence="3 4">RCC1871</strain>
    </source>
</reference>
<feature type="compositionally biased region" description="Acidic residues" evidence="2">
    <location>
        <begin position="777"/>
        <end position="792"/>
    </location>
</feature>
<feature type="coiled-coil region" evidence="1">
    <location>
        <begin position="170"/>
        <end position="204"/>
    </location>
</feature>
<accession>A0AAX4PKV8</accession>
<feature type="compositionally biased region" description="Basic and acidic residues" evidence="2">
    <location>
        <begin position="762"/>
        <end position="776"/>
    </location>
</feature>
<evidence type="ECO:0000313" key="3">
    <source>
        <dbReference type="EMBL" id="WZN67019.1"/>
    </source>
</evidence>
<evidence type="ECO:0000256" key="1">
    <source>
        <dbReference type="SAM" id="Coils"/>
    </source>
</evidence>
<evidence type="ECO:0000313" key="4">
    <source>
        <dbReference type="Proteomes" id="UP001472866"/>
    </source>
</evidence>
<dbReference type="AlphaFoldDB" id="A0AAX4PKV8"/>
<keyword evidence="1" id="KW-0175">Coiled coil</keyword>
<gene>
    <name evidence="3" type="ORF">HKI87_17g85910</name>
</gene>
<feature type="region of interest" description="Disordered" evidence="2">
    <location>
        <begin position="103"/>
        <end position="131"/>
    </location>
</feature>
<protein>
    <submittedName>
        <fullName evidence="3">Uncharacterized protein</fullName>
    </submittedName>
</protein>
<name>A0AAX4PKV8_9CHLO</name>
<evidence type="ECO:0000256" key="2">
    <source>
        <dbReference type="SAM" id="MobiDB-lite"/>
    </source>
</evidence>
<sequence>MAARRDVVGRLLNYDLPPSPPPRPSLRMEPLVDAQAAGVGRARYGMPPNPQPPGYARDQAKPQYLRQNPVLQPLSNNQLNQQQRGGLSQVDRERERLEEAYRALQQRPASPRNVLEPLPASTSAAQQQRAAAQASERMEFLQNQIGISVGKVGNRVDSVEEVVSSLGKVVVQCQRDIQVLAQDKRQLEQQLRDSRVALEQEQVTRAESGKDYLRLGYKLDSLASEIGAQKIEMQTFKSQLLGDSALLEKLREATGDTVQVTAEQIATLNKRVGDVMRSVQLLTQSFAEEVKERKALEQETQVKYTNAEAGLVQTESNILRRVLSVVEAQSKEILRKVGEGESLAEERHAVHRSALEEQWKMILNKEAFEKKTIIERMLVLEKALREEHESRAYSERMLRDYVEQKNDEVGKTMEASRADVRENIDYLRKQLVGTFQRMEGMMQETEQSTAGKVKELESVVKLEVQARMKAIRKLNGIWNESFQEVNKIDSRLLNLEGAVREVESSVTDIVVGEVADNLLETSVQELHFEDMGRRVAEMGDKVVKTKEMLMQEFDAIKDLQEVSKRRQDTAIEQVRSEVTLKQTTAALRFDELRAQVQELKTLDPTKDLKERVSEIEKHGQRMAELNEQMRALGVKVEECNDLTRTSHQNVEDMDDRVEKASAKVLDLRSKLLGEFDALKDLQEVSKRRQENAIDQIRSEHTLNKVNTQLKIEQMQATLKEVGERIDELVSGGVEFGPDVEDGDGEAKEEPQGGAPSTQEIDEMARERLEEMERAAIESEDEEDDEGEEEGLEDAPPPQSEGDDDRLQSGDFSAEGAPAVEGPEDVEGEEPQASAEEEPSAPEP</sequence>
<dbReference type="Proteomes" id="UP001472866">
    <property type="component" value="Chromosome 17"/>
</dbReference>
<feature type="region of interest" description="Disordered" evidence="2">
    <location>
        <begin position="732"/>
        <end position="843"/>
    </location>
</feature>
<organism evidence="3 4">
    <name type="scientific">Chloropicon roscoffensis</name>
    <dbReference type="NCBI Taxonomy" id="1461544"/>
    <lineage>
        <taxon>Eukaryota</taxon>
        <taxon>Viridiplantae</taxon>
        <taxon>Chlorophyta</taxon>
        <taxon>Chloropicophyceae</taxon>
        <taxon>Chloropicales</taxon>
        <taxon>Chloropicaceae</taxon>
        <taxon>Chloropicon</taxon>
    </lineage>
</organism>
<keyword evidence="4" id="KW-1185">Reference proteome</keyword>
<feature type="compositionally biased region" description="Low complexity" evidence="2">
    <location>
        <begin position="120"/>
        <end position="131"/>
    </location>
</feature>
<proteinExistence type="predicted"/>